<feature type="region of interest" description="Disordered" evidence="1">
    <location>
        <begin position="1"/>
        <end position="28"/>
    </location>
</feature>
<sequence>MGEGLSYVPEDVIKSEQEKERTGKDTKIDEAKYEKARLHYEYARTTGGIDEGEKPGRIETKEADQFIKLLERKEFDFLGIDWQELDLSNLNQVEKAKSRISTALETILQEQNVDKLTMVSFRRNQGRLTLSLLSMMLASTLLTKGVQFGVERSKQMQKIEQIERDKREKITGAFQEFVSDYNKDMLVGWMDKNSEIKNIEIDYLASDGKGNNHRWHIHANARVILHLTNGKKVELKGEAHDGGGENSIFDEAAGSMLDAFENKTGLSGGGYQRLPAQEGRRVSFDSVLDALKKYEQTKRINEVNTLLGNRE</sequence>
<dbReference type="AlphaFoldDB" id="A0A2M7CIU8"/>
<protein>
    <submittedName>
        <fullName evidence="2">Uncharacterized protein</fullName>
    </submittedName>
</protein>
<name>A0A2M7CIU8_9BACT</name>
<comment type="caution">
    <text evidence="2">The sequence shown here is derived from an EMBL/GenBank/DDBJ whole genome shotgun (WGS) entry which is preliminary data.</text>
</comment>
<proteinExistence type="predicted"/>
<dbReference type="Proteomes" id="UP000229966">
    <property type="component" value="Unassembled WGS sequence"/>
</dbReference>
<evidence type="ECO:0000313" key="3">
    <source>
        <dbReference type="Proteomes" id="UP000229966"/>
    </source>
</evidence>
<gene>
    <name evidence="2" type="ORF">COS38_01045</name>
</gene>
<reference evidence="3" key="1">
    <citation type="submission" date="2017-09" db="EMBL/GenBank/DDBJ databases">
        <title>Depth-based differentiation of microbial function through sediment-hosted aquifers and enrichment of novel symbionts in the deep terrestrial subsurface.</title>
        <authorList>
            <person name="Probst A.J."/>
            <person name="Ladd B."/>
            <person name="Jarett J.K."/>
            <person name="Geller-Mcgrath D.E."/>
            <person name="Sieber C.M.K."/>
            <person name="Emerson J.B."/>
            <person name="Anantharaman K."/>
            <person name="Thomas B.C."/>
            <person name="Malmstrom R."/>
            <person name="Stieglmeier M."/>
            <person name="Klingl A."/>
            <person name="Woyke T."/>
            <person name="Ryan C.M."/>
            <person name="Banfield J.F."/>
        </authorList>
    </citation>
    <scope>NUCLEOTIDE SEQUENCE [LARGE SCALE GENOMIC DNA]</scope>
</reference>
<organism evidence="2 3">
    <name type="scientific">Candidatus Berkelbacteria bacterium CG03_land_8_20_14_0_80_40_36</name>
    <dbReference type="NCBI Taxonomy" id="1974509"/>
    <lineage>
        <taxon>Bacteria</taxon>
        <taxon>Candidatus Berkelbacteria</taxon>
    </lineage>
</organism>
<accession>A0A2M7CIU8</accession>
<feature type="compositionally biased region" description="Basic and acidic residues" evidence="1">
    <location>
        <begin position="11"/>
        <end position="28"/>
    </location>
</feature>
<evidence type="ECO:0000313" key="2">
    <source>
        <dbReference type="EMBL" id="PIV25550.1"/>
    </source>
</evidence>
<dbReference type="EMBL" id="PEUM01000026">
    <property type="protein sequence ID" value="PIV25550.1"/>
    <property type="molecule type" value="Genomic_DNA"/>
</dbReference>
<evidence type="ECO:0000256" key="1">
    <source>
        <dbReference type="SAM" id="MobiDB-lite"/>
    </source>
</evidence>